<dbReference type="InterPro" id="IPR050611">
    <property type="entry name" value="ABCF"/>
</dbReference>
<dbReference type="InterPro" id="IPR027417">
    <property type="entry name" value="P-loop_NTPase"/>
</dbReference>
<accession>A0A7Y8EM27</accession>
<keyword evidence="2" id="KW-0547">Nucleotide-binding</keyword>
<dbReference type="EMBL" id="JACARG010000071">
    <property type="protein sequence ID" value="NWE17181.1"/>
    <property type="molecule type" value="Genomic_DNA"/>
</dbReference>
<evidence type="ECO:0000256" key="2">
    <source>
        <dbReference type="ARBA" id="ARBA00022741"/>
    </source>
</evidence>
<dbReference type="PROSITE" id="PS00211">
    <property type="entry name" value="ABC_TRANSPORTER_1"/>
    <property type="match status" value="1"/>
</dbReference>
<keyword evidence="1" id="KW-0677">Repeat</keyword>
<dbReference type="InterPro" id="IPR003439">
    <property type="entry name" value="ABC_transporter-like_ATP-bd"/>
</dbReference>
<name>A0A7Y8EM27_9PSED</name>
<keyword evidence="3 5" id="KW-0067">ATP-binding</keyword>
<evidence type="ECO:0000256" key="3">
    <source>
        <dbReference type="ARBA" id="ARBA00022840"/>
    </source>
</evidence>
<dbReference type="Gene3D" id="3.40.50.300">
    <property type="entry name" value="P-loop containing nucleotide triphosphate hydrolases"/>
    <property type="match status" value="2"/>
</dbReference>
<dbReference type="FunFam" id="3.40.50.300:FF:001320">
    <property type="entry name" value="Heme ABC transporter ATP-binding protein"/>
    <property type="match status" value="1"/>
</dbReference>
<dbReference type="GO" id="GO:0016887">
    <property type="term" value="F:ATP hydrolysis activity"/>
    <property type="evidence" value="ECO:0007669"/>
    <property type="project" value="InterPro"/>
</dbReference>
<proteinExistence type="predicted"/>
<feature type="domain" description="ABC transporter" evidence="4">
    <location>
        <begin position="11"/>
        <end position="243"/>
    </location>
</feature>
<sequence>MTDVKRLPVLASLQHVYFQFANGETLLEDLNLSFDSTPTGIVGRNGAGKSVLAQLIAGRLAPSSGTLETCTRLAYVPQALSLFPEQTVAQITGTADVLEALGRLARGEAHIDDLERIDERWDLAERLRKALDAAGLSEVGFEDHADQLSGGQLARLAVIGALLANPQLLILDEPTNHLDSQGREWLLGILDDWRGGLIVVSHDRQLLNRMQRIVELSPLGLKVYGGNYEAFHAQREIEQHAALATLEHARLTRSREHKRLKQSNDDIQRHAARSRKHAETANVDRFTKARWKGAATEIVSTVRSAHQQHKDELNERVRHAYEQVVDEAPTLLALPGTTVPCGRQVLTLEHTQLPWLDPQLPATFLSANLIGPMRLAVHGPNGCGKSTLLKLLAGQLQPVSGKCTVHVPTAYIDQHLALLDDQRSIVEQLNLLDTPLAEGELRTRLALLQLDAVRVTQPVARLSGGERLKAAMAIALWRKTPAQLLLLDEPTNHLDMQSVIAFEQALQGFTGAMIAVSHDAAFLAALKPTHTLTWRAEGWRLEPV</sequence>
<reference evidence="5 6" key="1">
    <citation type="submission" date="2020-04" db="EMBL/GenBank/DDBJ databases">
        <title>Molecular characterization of pseudomonads from Agaricus bisporus reveal novel blotch 2 pathogens in Western Europe.</title>
        <authorList>
            <person name="Taparia T."/>
            <person name="Krijger M."/>
            <person name="Haynes E."/>
            <person name="Elpinstone J.G."/>
            <person name="Noble R."/>
            <person name="Van Der Wolf J."/>
        </authorList>
    </citation>
    <scope>NUCLEOTIDE SEQUENCE [LARGE SCALE GENOMIC DNA]</scope>
    <source>
        <strain evidence="5 6">IPO3782</strain>
    </source>
</reference>
<dbReference type="InterPro" id="IPR003593">
    <property type="entry name" value="AAA+_ATPase"/>
</dbReference>
<organism evidence="5 6">
    <name type="scientific">Pseudomonas yamanorum</name>
    <dbReference type="NCBI Taxonomy" id="515393"/>
    <lineage>
        <taxon>Bacteria</taxon>
        <taxon>Pseudomonadati</taxon>
        <taxon>Pseudomonadota</taxon>
        <taxon>Gammaproteobacteria</taxon>
        <taxon>Pseudomonadales</taxon>
        <taxon>Pseudomonadaceae</taxon>
        <taxon>Pseudomonas</taxon>
    </lineage>
</organism>
<comment type="caution">
    <text evidence="5">The sequence shown here is derived from an EMBL/GenBank/DDBJ whole genome shotgun (WGS) entry which is preliminary data.</text>
</comment>
<gene>
    <name evidence="5" type="ORF">HX822_29915</name>
</gene>
<dbReference type="Proteomes" id="UP000531950">
    <property type="component" value="Unassembled WGS sequence"/>
</dbReference>
<dbReference type="SUPFAM" id="SSF52540">
    <property type="entry name" value="P-loop containing nucleoside triphosphate hydrolases"/>
    <property type="match status" value="3"/>
</dbReference>
<evidence type="ECO:0000313" key="5">
    <source>
        <dbReference type="EMBL" id="NWE17181.1"/>
    </source>
</evidence>
<dbReference type="PANTHER" id="PTHR19211">
    <property type="entry name" value="ATP-BINDING TRANSPORT PROTEIN-RELATED"/>
    <property type="match status" value="1"/>
</dbReference>
<dbReference type="CDD" id="cd03221">
    <property type="entry name" value="ABCF_EF-3"/>
    <property type="match status" value="2"/>
</dbReference>
<evidence type="ECO:0000313" key="6">
    <source>
        <dbReference type="Proteomes" id="UP000531950"/>
    </source>
</evidence>
<dbReference type="InterPro" id="IPR017871">
    <property type="entry name" value="ABC_transporter-like_CS"/>
</dbReference>
<dbReference type="RefSeq" id="WP_177079811.1">
    <property type="nucleotide sequence ID" value="NZ_JACARG010000071.1"/>
</dbReference>
<dbReference type="SMART" id="SM00382">
    <property type="entry name" value="AAA"/>
    <property type="match status" value="2"/>
</dbReference>
<dbReference type="GO" id="GO:0005524">
    <property type="term" value="F:ATP binding"/>
    <property type="evidence" value="ECO:0007669"/>
    <property type="project" value="UniProtKB-KW"/>
</dbReference>
<evidence type="ECO:0000259" key="4">
    <source>
        <dbReference type="PROSITE" id="PS50893"/>
    </source>
</evidence>
<evidence type="ECO:0000256" key="1">
    <source>
        <dbReference type="ARBA" id="ARBA00022737"/>
    </source>
</evidence>
<protein>
    <submittedName>
        <fullName evidence="5">ABC-F family ATP-binding cassette domain-containing protein</fullName>
    </submittedName>
</protein>
<dbReference type="AlphaFoldDB" id="A0A7Y8EM27"/>
<dbReference type="Pfam" id="PF00005">
    <property type="entry name" value="ABC_tran"/>
    <property type="match status" value="2"/>
</dbReference>
<dbReference type="PROSITE" id="PS50893">
    <property type="entry name" value="ABC_TRANSPORTER_2"/>
    <property type="match status" value="2"/>
</dbReference>
<dbReference type="PANTHER" id="PTHR19211:SF6">
    <property type="entry name" value="BLL7188 PROTEIN"/>
    <property type="match status" value="1"/>
</dbReference>
<feature type="domain" description="ABC transporter" evidence="4">
    <location>
        <begin position="346"/>
        <end position="544"/>
    </location>
</feature>